<dbReference type="InParanoid" id="D0MTG0"/>
<gene>
    <name evidence="1" type="ORF">PITG_01517</name>
</gene>
<evidence type="ECO:0000313" key="1">
    <source>
        <dbReference type="EMBL" id="EEY61257.1"/>
    </source>
</evidence>
<protein>
    <recommendedName>
        <fullName evidence="3">DUF659 domain-containing protein</fullName>
    </recommendedName>
</protein>
<dbReference type="RefSeq" id="XP_002908174.1">
    <property type="nucleotide sequence ID" value="XM_002908128.1"/>
</dbReference>
<dbReference type="OrthoDB" id="89220at2759"/>
<dbReference type="HOGENOM" id="CLU_1306983_0_0_1"/>
<reference evidence="2" key="1">
    <citation type="journal article" date="2009" name="Nature">
        <title>Genome sequence and analysis of the Irish potato famine pathogen Phytophthora infestans.</title>
        <authorList>
            <consortium name="The Broad Institute Genome Sequencing Platform"/>
            <person name="Haas B.J."/>
            <person name="Kamoun S."/>
            <person name="Zody M.C."/>
            <person name="Jiang R.H."/>
            <person name="Handsaker R.E."/>
            <person name="Cano L.M."/>
            <person name="Grabherr M."/>
            <person name="Kodira C.D."/>
            <person name="Raffaele S."/>
            <person name="Torto-Alalibo T."/>
            <person name="Bozkurt T.O."/>
            <person name="Ah-Fong A.M."/>
            <person name="Alvarado L."/>
            <person name="Anderson V.L."/>
            <person name="Armstrong M.R."/>
            <person name="Avrova A."/>
            <person name="Baxter L."/>
            <person name="Beynon J."/>
            <person name="Boevink P.C."/>
            <person name="Bollmann S.R."/>
            <person name="Bos J.I."/>
            <person name="Bulone V."/>
            <person name="Cai G."/>
            <person name="Cakir C."/>
            <person name="Carrington J.C."/>
            <person name="Chawner M."/>
            <person name="Conti L."/>
            <person name="Costanzo S."/>
            <person name="Ewan R."/>
            <person name="Fahlgren N."/>
            <person name="Fischbach M.A."/>
            <person name="Fugelstad J."/>
            <person name="Gilroy E.M."/>
            <person name="Gnerre S."/>
            <person name="Green P.J."/>
            <person name="Grenville-Briggs L.J."/>
            <person name="Griffith J."/>
            <person name="Grunwald N.J."/>
            <person name="Horn K."/>
            <person name="Horner N.R."/>
            <person name="Hu C.H."/>
            <person name="Huitema E."/>
            <person name="Jeong D.H."/>
            <person name="Jones A.M."/>
            <person name="Jones J.D."/>
            <person name="Jones R.W."/>
            <person name="Karlsson E.K."/>
            <person name="Kunjeti S.G."/>
            <person name="Lamour K."/>
            <person name="Liu Z."/>
            <person name="Ma L."/>
            <person name="Maclean D."/>
            <person name="Chibucos M.C."/>
            <person name="McDonald H."/>
            <person name="McWalters J."/>
            <person name="Meijer H.J."/>
            <person name="Morgan W."/>
            <person name="Morris P.F."/>
            <person name="Munro C.A."/>
            <person name="O'Neill K."/>
            <person name="Ospina-Giraldo M."/>
            <person name="Pinzon A."/>
            <person name="Pritchard L."/>
            <person name="Ramsahoye B."/>
            <person name="Ren Q."/>
            <person name="Restrepo S."/>
            <person name="Roy S."/>
            <person name="Sadanandom A."/>
            <person name="Savidor A."/>
            <person name="Schornack S."/>
            <person name="Schwartz D.C."/>
            <person name="Schumann U.D."/>
            <person name="Schwessinger B."/>
            <person name="Seyer L."/>
            <person name="Sharpe T."/>
            <person name="Silvar C."/>
            <person name="Song J."/>
            <person name="Studholme D.J."/>
            <person name="Sykes S."/>
            <person name="Thines M."/>
            <person name="van de Vondervoort P.J."/>
            <person name="Phuntumart V."/>
            <person name="Wawra S."/>
            <person name="Weide R."/>
            <person name="Win J."/>
            <person name="Young C."/>
            <person name="Zhou S."/>
            <person name="Fry W."/>
            <person name="Meyers B.C."/>
            <person name="van West P."/>
            <person name="Ristaino J."/>
            <person name="Govers F."/>
            <person name="Birch P.R."/>
            <person name="Whisson S.C."/>
            <person name="Judelson H.S."/>
            <person name="Nusbaum C."/>
        </authorList>
    </citation>
    <scope>NUCLEOTIDE SEQUENCE [LARGE SCALE GENOMIC DNA]</scope>
    <source>
        <strain evidence="2">T30-4</strain>
    </source>
</reference>
<sequence length="211" mass="24318">MNYGLRPTGQCGRARRILALRYPKFAYIHCFAHDINYLVKAVLKTVFQQISADAAGVATSLAIFTLSLEDMVFSYRNSNEMPEKLRVLGENELWTKLKTAEKIVRPLCTASFLNLVETRWNACEQPLFILGFFLHPGYVEQARQLPSTVLTTLDDVCQFAQYYYRRFLDGDDSGLRGEMFSWLEGSYSTSRDVDSKEDSVVTFWKYERKAK</sequence>
<accession>D0MTG0</accession>
<dbReference type="GeneID" id="9468872"/>
<dbReference type="VEuPathDB" id="FungiDB:PITG_01517"/>
<keyword evidence="2" id="KW-1185">Reference proteome</keyword>
<organism evidence="1 2">
    <name type="scientific">Phytophthora infestans (strain T30-4)</name>
    <name type="common">Potato late blight agent</name>
    <dbReference type="NCBI Taxonomy" id="403677"/>
    <lineage>
        <taxon>Eukaryota</taxon>
        <taxon>Sar</taxon>
        <taxon>Stramenopiles</taxon>
        <taxon>Oomycota</taxon>
        <taxon>Peronosporomycetes</taxon>
        <taxon>Peronosporales</taxon>
        <taxon>Peronosporaceae</taxon>
        <taxon>Phytophthora</taxon>
    </lineage>
</organism>
<evidence type="ECO:0008006" key="3">
    <source>
        <dbReference type="Google" id="ProtNLM"/>
    </source>
</evidence>
<dbReference type="AlphaFoldDB" id="D0MTG0"/>
<dbReference type="EMBL" id="DS028119">
    <property type="protein sequence ID" value="EEY61257.1"/>
    <property type="molecule type" value="Genomic_DNA"/>
</dbReference>
<name>D0MTG0_PHYIT</name>
<evidence type="ECO:0000313" key="2">
    <source>
        <dbReference type="Proteomes" id="UP000006643"/>
    </source>
</evidence>
<dbReference type="STRING" id="403677.D0MTG0"/>
<dbReference type="KEGG" id="pif:PITG_01517"/>
<dbReference type="Proteomes" id="UP000006643">
    <property type="component" value="Unassembled WGS sequence"/>
</dbReference>
<proteinExistence type="predicted"/>